<proteinExistence type="predicted"/>
<organism evidence="1">
    <name type="scientific">Brassica napus</name>
    <name type="common">Rape</name>
    <dbReference type="NCBI Taxonomy" id="3708"/>
    <lineage>
        <taxon>Eukaryota</taxon>
        <taxon>Viridiplantae</taxon>
        <taxon>Streptophyta</taxon>
        <taxon>Embryophyta</taxon>
        <taxon>Tracheophyta</taxon>
        <taxon>Spermatophyta</taxon>
        <taxon>Magnoliopsida</taxon>
        <taxon>eudicotyledons</taxon>
        <taxon>Gunneridae</taxon>
        <taxon>Pentapetalae</taxon>
        <taxon>rosids</taxon>
        <taxon>malvids</taxon>
        <taxon>Brassicales</taxon>
        <taxon>Brassicaceae</taxon>
        <taxon>Brassiceae</taxon>
        <taxon>Brassica</taxon>
    </lineage>
</organism>
<accession>A0A816TER8</accession>
<protein>
    <submittedName>
        <fullName evidence="1">(rape) hypothetical protein</fullName>
    </submittedName>
</protein>
<reference evidence="1" key="1">
    <citation type="submission" date="2021-01" db="EMBL/GenBank/DDBJ databases">
        <authorList>
            <consortium name="Genoscope - CEA"/>
            <person name="William W."/>
        </authorList>
    </citation>
    <scope>NUCLEOTIDE SEQUENCE</scope>
</reference>
<dbReference type="Proteomes" id="UP001295469">
    <property type="component" value="Chromosome A05"/>
</dbReference>
<evidence type="ECO:0000313" key="1">
    <source>
        <dbReference type="EMBL" id="CAF2097307.1"/>
    </source>
</evidence>
<gene>
    <name evidence="1" type="ORF">DARMORV10_A05P18060.1</name>
</gene>
<dbReference type="AlphaFoldDB" id="A0A816TER8"/>
<dbReference type="EMBL" id="HG994359">
    <property type="protein sequence ID" value="CAF2097307.1"/>
    <property type="molecule type" value="Genomic_DNA"/>
</dbReference>
<name>A0A816TER8_BRANA</name>
<sequence>MGISLCPPAPNQTHTLTDTENVGDWHISPLELLHSGPLLDFDLLPGCCSSMAALSLPSLPNVLISDTCGEAYGLCE</sequence>